<proteinExistence type="predicted"/>
<name>A0A6F8VCA0_9PROT</name>
<dbReference type="AlphaFoldDB" id="A0A6F8VCA0"/>
<dbReference type="Proteomes" id="UP000502260">
    <property type="component" value="Chromosome"/>
</dbReference>
<accession>A0A6F8VCA0</accession>
<dbReference type="EMBL" id="AP022853">
    <property type="protein sequence ID" value="BCB27294.1"/>
    <property type="molecule type" value="Genomic_DNA"/>
</dbReference>
<dbReference type="KEGG" id="slac:SKTS_21800"/>
<evidence type="ECO:0000313" key="1">
    <source>
        <dbReference type="EMBL" id="BCB27294.1"/>
    </source>
</evidence>
<organism evidence="1 2">
    <name type="scientific">Sulfurimicrobium lacus</name>
    <dbReference type="NCBI Taxonomy" id="2715678"/>
    <lineage>
        <taxon>Bacteria</taxon>
        <taxon>Pseudomonadati</taxon>
        <taxon>Pseudomonadota</taxon>
        <taxon>Betaproteobacteria</taxon>
        <taxon>Nitrosomonadales</taxon>
        <taxon>Sulfuricellaceae</taxon>
        <taxon>Sulfurimicrobium</taxon>
    </lineage>
</organism>
<reference evidence="2" key="1">
    <citation type="submission" date="2020-03" db="EMBL/GenBank/DDBJ databases">
        <title>Complete genome sequence of sulfur-oxidizing bacterium skT11.</title>
        <authorList>
            <person name="Kanda M."/>
            <person name="Kojima H."/>
            <person name="Fukui M."/>
        </authorList>
    </citation>
    <scope>NUCLEOTIDE SEQUENCE [LARGE SCALE GENOMIC DNA]</scope>
    <source>
        <strain evidence="2">skT11</strain>
    </source>
</reference>
<dbReference type="InterPro" id="IPR019670">
    <property type="entry name" value="DUF2523"/>
</dbReference>
<evidence type="ECO:0000313" key="2">
    <source>
        <dbReference type="Proteomes" id="UP000502260"/>
    </source>
</evidence>
<evidence type="ECO:0008006" key="3">
    <source>
        <dbReference type="Google" id="ProtNLM"/>
    </source>
</evidence>
<sequence>MGLLIPLLISLAGNLVARALLSLGMGFVSYQVLTTIASRVADQITILWGTGLAPVLSMLELAGVGQAIGIILGGMMARATLGASIVLQKISS</sequence>
<gene>
    <name evidence="1" type="ORF">SKTS_21800</name>
</gene>
<dbReference type="RefSeq" id="WP_173064656.1">
    <property type="nucleotide sequence ID" value="NZ_AP022853.1"/>
</dbReference>
<keyword evidence="2" id="KW-1185">Reference proteome</keyword>
<protein>
    <recommendedName>
        <fullName evidence="3">DUF2523 domain-containing protein</fullName>
    </recommendedName>
</protein>
<dbReference type="Pfam" id="PF10734">
    <property type="entry name" value="DUF2523"/>
    <property type="match status" value="1"/>
</dbReference>